<sequence>MWYTREERFCVFILWSILSQIRCRQYTFKQKRYFTGHRKLCTFTKRV</sequence>
<name>A0A0E9XWX0_ANGAN</name>
<proteinExistence type="predicted"/>
<dbReference type="EMBL" id="GBXM01001413">
    <property type="protein sequence ID" value="JAI07165.1"/>
    <property type="molecule type" value="Transcribed_RNA"/>
</dbReference>
<organism evidence="1">
    <name type="scientific">Anguilla anguilla</name>
    <name type="common">European freshwater eel</name>
    <name type="synonym">Muraena anguilla</name>
    <dbReference type="NCBI Taxonomy" id="7936"/>
    <lineage>
        <taxon>Eukaryota</taxon>
        <taxon>Metazoa</taxon>
        <taxon>Chordata</taxon>
        <taxon>Craniata</taxon>
        <taxon>Vertebrata</taxon>
        <taxon>Euteleostomi</taxon>
        <taxon>Actinopterygii</taxon>
        <taxon>Neopterygii</taxon>
        <taxon>Teleostei</taxon>
        <taxon>Anguilliformes</taxon>
        <taxon>Anguillidae</taxon>
        <taxon>Anguilla</taxon>
    </lineage>
</organism>
<evidence type="ECO:0000313" key="1">
    <source>
        <dbReference type="EMBL" id="JAI07165.1"/>
    </source>
</evidence>
<reference evidence="1" key="2">
    <citation type="journal article" date="2015" name="Fish Shellfish Immunol.">
        <title>Early steps in the European eel (Anguilla anguilla)-Vibrio vulnificus interaction in the gills: Role of the RtxA13 toxin.</title>
        <authorList>
            <person name="Callol A."/>
            <person name="Pajuelo D."/>
            <person name="Ebbesson L."/>
            <person name="Teles M."/>
            <person name="MacKenzie S."/>
            <person name="Amaro C."/>
        </authorList>
    </citation>
    <scope>NUCLEOTIDE SEQUENCE</scope>
</reference>
<dbReference type="AlphaFoldDB" id="A0A0E9XWX0"/>
<reference evidence="1" key="1">
    <citation type="submission" date="2014-11" db="EMBL/GenBank/DDBJ databases">
        <authorList>
            <person name="Amaro Gonzalez C."/>
        </authorList>
    </citation>
    <scope>NUCLEOTIDE SEQUENCE</scope>
</reference>
<protein>
    <submittedName>
        <fullName evidence="1">Uncharacterized protein</fullName>
    </submittedName>
</protein>
<accession>A0A0E9XWX0</accession>